<dbReference type="Pfam" id="PF19802">
    <property type="entry name" value="DUF6285"/>
    <property type="match status" value="1"/>
</dbReference>
<dbReference type="EMBL" id="UINC01100854">
    <property type="protein sequence ID" value="SVC61231.1"/>
    <property type="molecule type" value="Genomic_DNA"/>
</dbReference>
<dbReference type="AlphaFoldDB" id="A0A382NNS0"/>
<evidence type="ECO:0000259" key="1">
    <source>
        <dbReference type="Pfam" id="PF19802"/>
    </source>
</evidence>
<proteinExistence type="predicted"/>
<sequence>MPTDRPNAAELVEAVREFLEDHVAPNVDGQLAFHARVAINALAIVERTMGQGDAMDDAELERLKNLLHRDGNLAELNAALCRAIRAGEIDGQREALLAHLRRTAEDKIALANPRYLVKRG</sequence>
<name>A0A382NNS0_9ZZZZ</name>
<evidence type="ECO:0000313" key="2">
    <source>
        <dbReference type="EMBL" id="SVC61231.1"/>
    </source>
</evidence>
<dbReference type="InterPro" id="IPR046252">
    <property type="entry name" value="DUF6285"/>
</dbReference>
<organism evidence="2">
    <name type="scientific">marine metagenome</name>
    <dbReference type="NCBI Taxonomy" id="408172"/>
    <lineage>
        <taxon>unclassified sequences</taxon>
        <taxon>metagenomes</taxon>
        <taxon>ecological metagenomes</taxon>
    </lineage>
</organism>
<reference evidence="2" key="1">
    <citation type="submission" date="2018-05" db="EMBL/GenBank/DDBJ databases">
        <authorList>
            <person name="Lanie J.A."/>
            <person name="Ng W.-L."/>
            <person name="Kazmierczak K.M."/>
            <person name="Andrzejewski T.M."/>
            <person name="Davidsen T.M."/>
            <person name="Wayne K.J."/>
            <person name="Tettelin H."/>
            <person name="Glass J.I."/>
            <person name="Rusch D."/>
            <person name="Podicherti R."/>
            <person name="Tsui H.-C.T."/>
            <person name="Winkler M.E."/>
        </authorList>
    </citation>
    <scope>NUCLEOTIDE SEQUENCE</scope>
</reference>
<accession>A0A382NNS0</accession>
<protein>
    <recommendedName>
        <fullName evidence="1">DUF6285 domain-containing protein</fullName>
    </recommendedName>
</protein>
<feature type="domain" description="DUF6285" evidence="1">
    <location>
        <begin position="25"/>
        <end position="115"/>
    </location>
</feature>
<gene>
    <name evidence="2" type="ORF">METZ01_LOCUS314085</name>
</gene>